<dbReference type="GO" id="GO:0003697">
    <property type="term" value="F:single-stranded DNA binding"/>
    <property type="evidence" value="ECO:0007669"/>
    <property type="project" value="TreeGrafter"/>
</dbReference>
<dbReference type="EMBL" id="JAVFKY010000005">
    <property type="protein sequence ID" value="KAK5576630.1"/>
    <property type="molecule type" value="Genomic_DNA"/>
</dbReference>
<keyword evidence="5" id="KW-0131">Cell cycle</keyword>
<keyword evidence="4" id="KW-0539">Nucleus</keyword>
<dbReference type="GO" id="GO:0003682">
    <property type="term" value="F:chromatin binding"/>
    <property type="evidence" value="ECO:0007669"/>
    <property type="project" value="TreeGrafter"/>
</dbReference>
<gene>
    <name evidence="7" type="ORF">RB653_007774</name>
</gene>
<protein>
    <recommendedName>
        <fullName evidence="9">Cell division control protein 45 homolog</fullName>
    </recommendedName>
</protein>
<comment type="similarity">
    <text evidence="2">Belongs to the CDC45 family.</text>
</comment>
<dbReference type="GO" id="GO:0006270">
    <property type="term" value="P:DNA replication initiation"/>
    <property type="evidence" value="ECO:0007669"/>
    <property type="project" value="InterPro"/>
</dbReference>
<evidence type="ECO:0000256" key="3">
    <source>
        <dbReference type="ARBA" id="ARBA00022705"/>
    </source>
</evidence>
<dbReference type="InterPro" id="IPR003874">
    <property type="entry name" value="CDC45"/>
</dbReference>
<evidence type="ECO:0008006" key="9">
    <source>
        <dbReference type="Google" id="ProtNLM"/>
    </source>
</evidence>
<dbReference type="GO" id="GO:0000727">
    <property type="term" value="P:double-strand break repair via break-induced replication"/>
    <property type="evidence" value="ECO:0007669"/>
    <property type="project" value="TreeGrafter"/>
</dbReference>
<dbReference type="GO" id="GO:1902977">
    <property type="term" value="P:mitotic DNA replication preinitiation complex assembly"/>
    <property type="evidence" value="ECO:0007669"/>
    <property type="project" value="TreeGrafter"/>
</dbReference>
<evidence type="ECO:0000256" key="2">
    <source>
        <dbReference type="ARBA" id="ARBA00010727"/>
    </source>
</evidence>
<evidence type="ECO:0000313" key="7">
    <source>
        <dbReference type="EMBL" id="KAK5576630.1"/>
    </source>
</evidence>
<dbReference type="GO" id="GO:0031261">
    <property type="term" value="C:DNA replication preinitiation complex"/>
    <property type="evidence" value="ECO:0007669"/>
    <property type="project" value="TreeGrafter"/>
</dbReference>
<keyword evidence="8" id="KW-1185">Reference proteome</keyword>
<dbReference type="Proteomes" id="UP001344447">
    <property type="component" value="Unassembled WGS sequence"/>
</dbReference>
<proteinExistence type="inferred from homology"/>
<evidence type="ECO:0000256" key="5">
    <source>
        <dbReference type="ARBA" id="ARBA00023306"/>
    </source>
</evidence>
<sequence length="638" mass="73417">MVLTTDTKFSEIYDIIKSDSVQGESVLILVARDCDSIAACKIFTEILKSDLIAYNVKAVSGYEDLENVNSTLLENEEIKSIIMINCGGNIDITNVFTNLNDQQVAYIIDSHRPYSLNNITNESSVLIIDDGTYIEQDELQQLSDDSEEEDDGMDDDDDDDEDGENLKVGNDDEDDDDGDENEEKQQEEDNKDENSDNEDNVNEKKSKKNKKNKKDKKSKRKHRKKKKSNEKLEKTYYGKSAAVSMYSLSTFLNKQNLDDLLWYAVLGLTDQFIHEKITIDSYEQQYKLFKELILNNYPTDEDGADIYREGNDIDDYDENGDLKEYSSSILQHGDKIIPSDDFRFMLYRHWNLYESLYNSRYIACKLRVWKAKGRFQLESLFAMMGIPLDQVKQKFNSMNVHYKKQLKQLLATNGPKFGLVNLYFNSFLKKYSNNSEISASDTVYAVTALMESDNLESDQSDQDIWEQNFWEAYDSISNKNIDLLRTGLKQSIQLQKEITRQVTSMIEKRSVILSGPFRYAFITESSDLKYFIHPLALTKLGLFMMDAFISMGKAKRPFLIGALNEIKNSYLIVGISGSHSTDIQSNTFGEYFRKSAEYTDASFKYQSFDTSIVEVSKTDLHKFVEHLHSTMQSSHTPK</sequence>
<name>A0AAN7U1R8_9MYCE</name>
<evidence type="ECO:0000256" key="1">
    <source>
        <dbReference type="ARBA" id="ARBA00004123"/>
    </source>
</evidence>
<feature type="compositionally biased region" description="Basic residues" evidence="6">
    <location>
        <begin position="205"/>
        <end position="228"/>
    </location>
</feature>
<keyword evidence="3" id="KW-0235">DNA replication</keyword>
<dbReference type="PANTHER" id="PTHR10507">
    <property type="entry name" value="CDC45-RELATED PROTEIN"/>
    <property type="match status" value="1"/>
</dbReference>
<feature type="compositionally biased region" description="Acidic residues" evidence="6">
    <location>
        <begin position="144"/>
        <end position="163"/>
    </location>
</feature>
<accession>A0AAN7U1R8</accession>
<comment type="subcellular location">
    <subcellularLocation>
        <location evidence="1">Nucleus</location>
    </subcellularLocation>
</comment>
<dbReference type="PANTHER" id="PTHR10507:SF0">
    <property type="entry name" value="CELL DIVISION CONTROL PROTEIN 45 HOMOLOG"/>
    <property type="match status" value="1"/>
</dbReference>
<organism evidence="7 8">
    <name type="scientific">Dictyostelium firmibasis</name>
    <dbReference type="NCBI Taxonomy" id="79012"/>
    <lineage>
        <taxon>Eukaryota</taxon>
        <taxon>Amoebozoa</taxon>
        <taxon>Evosea</taxon>
        <taxon>Eumycetozoa</taxon>
        <taxon>Dictyostelia</taxon>
        <taxon>Dictyosteliales</taxon>
        <taxon>Dictyosteliaceae</taxon>
        <taxon>Dictyostelium</taxon>
    </lineage>
</organism>
<dbReference type="Pfam" id="PF02724">
    <property type="entry name" value="CDC45"/>
    <property type="match status" value="1"/>
</dbReference>
<evidence type="ECO:0000256" key="6">
    <source>
        <dbReference type="SAM" id="MobiDB-lite"/>
    </source>
</evidence>
<feature type="compositionally biased region" description="Basic and acidic residues" evidence="6">
    <location>
        <begin position="183"/>
        <end position="194"/>
    </location>
</feature>
<evidence type="ECO:0000313" key="8">
    <source>
        <dbReference type="Proteomes" id="UP001344447"/>
    </source>
</evidence>
<evidence type="ECO:0000256" key="4">
    <source>
        <dbReference type="ARBA" id="ARBA00023242"/>
    </source>
</evidence>
<feature type="compositionally biased region" description="Acidic residues" evidence="6">
    <location>
        <begin position="171"/>
        <end position="182"/>
    </location>
</feature>
<comment type="caution">
    <text evidence="7">The sequence shown here is derived from an EMBL/GenBank/DDBJ whole genome shotgun (WGS) entry which is preliminary data.</text>
</comment>
<dbReference type="GO" id="GO:0003688">
    <property type="term" value="F:DNA replication origin binding"/>
    <property type="evidence" value="ECO:0007669"/>
    <property type="project" value="TreeGrafter"/>
</dbReference>
<dbReference type="AlphaFoldDB" id="A0AAN7U1R8"/>
<feature type="region of interest" description="Disordered" evidence="6">
    <location>
        <begin position="140"/>
        <end position="233"/>
    </location>
</feature>
<reference evidence="7 8" key="1">
    <citation type="submission" date="2023-11" db="EMBL/GenBank/DDBJ databases">
        <title>Dfirmibasis_genome.</title>
        <authorList>
            <person name="Edelbroek B."/>
            <person name="Kjellin J."/>
            <person name="Jerlstrom-Hultqvist J."/>
            <person name="Soderbom F."/>
        </authorList>
    </citation>
    <scope>NUCLEOTIDE SEQUENCE [LARGE SCALE GENOMIC DNA]</scope>
    <source>
        <strain evidence="7 8">TNS-C-14</strain>
    </source>
</reference>